<organism evidence="1 2">
    <name type="scientific">Bremerella alba</name>
    <dbReference type="NCBI Taxonomy" id="980252"/>
    <lineage>
        <taxon>Bacteria</taxon>
        <taxon>Pseudomonadati</taxon>
        <taxon>Planctomycetota</taxon>
        <taxon>Planctomycetia</taxon>
        <taxon>Pirellulales</taxon>
        <taxon>Pirellulaceae</taxon>
        <taxon>Bremerella</taxon>
    </lineage>
</organism>
<sequence>MPLQSQKWKLNRRHFLRGLGVSLALPFLECMQPLSSAFGSPSGAAPRRSVFIYLPNGVNTLDYQITQSGKDYRFSRSMKSLEKHRNVITPISGLYHPRGMGQAHNCDQVWLTGGKVSSNSISIDQLMAQQTGVHTRHASLELANSGGGSLAFNPDGIQLPANPNPSHVFRRLFQSQAGKTEQRRRSLQRKGSILDLVSNEANRLERALGKEDKGRLDQYLSSVRDLEIRVTRADAWLEKPLPEIDDQTRKRVDRNPSQEEVGEYFRTMYDLIVLALQTDMTRVVSFRTGAEGKGLAIPEIGILNGRHALSHHGGDARKMEELTNSDTFNLAQFSYFLTRLSETQEGDGTLLDNTMLLYGSGMTYGHSHGNANLPLILAGGKSMGLRHGQHLDFNSAQKEFSGYDLTEAGTQYRICHRPVNSSAHMSNLLLTMGQRMGLEIENFADSSGEVSELIG</sequence>
<evidence type="ECO:0000313" key="2">
    <source>
        <dbReference type="Proteomes" id="UP000551616"/>
    </source>
</evidence>
<evidence type="ECO:0008006" key="3">
    <source>
        <dbReference type="Google" id="ProtNLM"/>
    </source>
</evidence>
<dbReference type="PROSITE" id="PS51318">
    <property type="entry name" value="TAT"/>
    <property type="match status" value="1"/>
</dbReference>
<proteinExistence type="predicted"/>
<gene>
    <name evidence="1" type="ORF">HOV93_50330</name>
</gene>
<accession>A0A7V9A9U0</accession>
<dbReference type="Proteomes" id="UP000551616">
    <property type="component" value="Unassembled WGS sequence"/>
</dbReference>
<keyword evidence="2" id="KW-1185">Reference proteome</keyword>
<name>A0A7V9A9U0_9BACT</name>
<dbReference type="InterPro" id="IPR011447">
    <property type="entry name" value="DUF1552"/>
</dbReference>
<evidence type="ECO:0000313" key="1">
    <source>
        <dbReference type="EMBL" id="MBA2117827.1"/>
    </source>
</evidence>
<comment type="caution">
    <text evidence="1">The sequence shown here is derived from an EMBL/GenBank/DDBJ whole genome shotgun (WGS) entry which is preliminary data.</text>
</comment>
<dbReference type="EMBL" id="JABRWO010000021">
    <property type="protein sequence ID" value="MBA2117827.1"/>
    <property type="molecule type" value="Genomic_DNA"/>
</dbReference>
<dbReference type="Pfam" id="PF07586">
    <property type="entry name" value="HXXSHH"/>
    <property type="match status" value="1"/>
</dbReference>
<protein>
    <recommendedName>
        <fullName evidence="3">DUF1552 domain-containing protein</fullName>
    </recommendedName>
</protein>
<dbReference type="AlphaFoldDB" id="A0A7V9A9U0"/>
<dbReference type="InterPro" id="IPR006311">
    <property type="entry name" value="TAT_signal"/>
</dbReference>
<reference evidence="1 2" key="1">
    <citation type="submission" date="2020-05" db="EMBL/GenBank/DDBJ databases">
        <title>Bremerella alba sp. nov., a novel planctomycete isolated from the surface of the macroalga Fucus spiralis.</title>
        <authorList>
            <person name="Godinho O."/>
            <person name="Botelho R."/>
            <person name="Albuquerque L."/>
            <person name="Wiegand S."/>
            <person name="Da Costa M.S."/>
            <person name="Lobo-Da-Cunha A."/>
            <person name="Jogler C."/>
            <person name="Lage O.M."/>
        </authorList>
    </citation>
    <scope>NUCLEOTIDE SEQUENCE [LARGE SCALE GENOMIC DNA]</scope>
    <source>
        <strain evidence="1 2">FF15</strain>
    </source>
</reference>
<dbReference type="RefSeq" id="WP_207399194.1">
    <property type="nucleotide sequence ID" value="NZ_JABRWO010000021.1"/>
</dbReference>